<reference evidence="1 2" key="1">
    <citation type="submission" date="2007-05" db="EMBL/GenBank/DDBJ databases">
        <title>Complete sequence of chromosome of Acidiphilium cryptum JF-5.</title>
        <authorList>
            <consortium name="US DOE Joint Genome Institute"/>
            <person name="Copeland A."/>
            <person name="Lucas S."/>
            <person name="Lapidus A."/>
            <person name="Barry K."/>
            <person name="Detter J.C."/>
            <person name="Glavina del Rio T."/>
            <person name="Hammon N."/>
            <person name="Israni S."/>
            <person name="Dalin E."/>
            <person name="Tice H."/>
            <person name="Pitluck S."/>
            <person name="Sims D."/>
            <person name="Brettin T."/>
            <person name="Bruce D."/>
            <person name="Han C."/>
            <person name="Schmutz J."/>
            <person name="Larimer F."/>
            <person name="Land M."/>
            <person name="Hauser L."/>
            <person name="Kyrpides N."/>
            <person name="Kim E."/>
            <person name="Magnuson T."/>
            <person name="Richardson P."/>
        </authorList>
    </citation>
    <scope>NUCLEOTIDE SEQUENCE [LARGE SCALE GENOMIC DNA]</scope>
    <source>
        <strain evidence="1 2">JF-5</strain>
    </source>
</reference>
<dbReference type="SUPFAM" id="SSF53335">
    <property type="entry name" value="S-adenosyl-L-methionine-dependent methyltransferases"/>
    <property type="match status" value="1"/>
</dbReference>
<dbReference type="Pfam" id="PF02353">
    <property type="entry name" value="CMAS"/>
    <property type="match status" value="1"/>
</dbReference>
<dbReference type="InterPro" id="IPR029063">
    <property type="entry name" value="SAM-dependent_MTases_sf"/>
</dbReference>
<name>A5G2B6_ACICJ</name>
<evidence type="ECO:0000313" key="1">
    <source>
        <dbReference type="EMBL" id="ABQ31998.1"/>
    </source>
</evidence>
<protein>
    <submittedName>
        <fullName evidence="1">Methyltransferase type 11</fullName>
    </submittedName>
</protein>
<dbReference type="PANTHER" id="PTHR43832">
    <property type="match status" value="1"/>
</dbReference>
<sequence length="341" mass="37845">MNLAATMAGMAERLPIPDALTRRGIAGLVGRTDRKLAVLTADAERAFAREMARLPIALHTDAANAQHYEVPAAFFGHVLGERRKYSCCFFASPTVSLGQAEIDALERTCDHAALADGQSILELGCGWGSLSLFMAERYPAASITAVSNSASQRAHIEAEAARLGLANLRVITADMNEFTPERRFDRVVSVEMFEHMSNWQGLLGRIRHWLAPGGALFLHVFSHRSGAYRFDHDDPADWIAQHFFTGGIMPSHGLIGQFSDLFAVEADWRWNGTHYARTARCWLENYDRNAGPIGAILRSVYGTEAGVWKRRWRLFFLATEGLFGHAGGESWGVSHYRLRPV</sequence>
<keyword evidence="1" id="KW-0489">Methyltransferase</keyword>
<dbReference type="Gene3D" id="3.40.50.150">
    <property type="entry name" value="Vaccinia Virus protein VP39"/>
    <property type="match status" value="1"/>
</dbReference>
<evidence type="ECO:0000313" key="2">
    <source>
        <dbReference type="Proteomes" id="UP000000245"/>
    </source>
</evidence>
<dbReference type="EMBL" id="CP000697">
    <property type="protein sequence ID" value="ABQ31998.1"/>
    <property type="molecule type" value="Genomic_DNA"/>
</dbReference>
<dbReference type="GO" id="GO:0008168">
    <property type="term" value="F:methyltransferase activity"/>
    <property type="evidence" value="ECO:0007669"/>
    <property type="project" value="UniProtKB-KW"/>
</dbReference>
<dbReference type="Proteomes" id="UP000000245">
    <property type="component" value="Chromosome"/>
</dbReference>
<dbReference type="KEGG" id="acr:Acry_2807"/>
<keyword evidence="2" id="KW-1185">Reference proteome</keyword>
<dbReference type="RefSeq" id="WP_007422043.1">
    <property type="nucleotide sequence ID" value="NC_009484.1"/>
</dbReference>
<dbReference type="GO" id="GO:0032259">
    <property type="term" value="P:methylation"/>
    <property type="evidence" value="ECO:0007669"/>
    <property type="project" value="UniProtKB-KW"/>
</dbReference>
<dbReference type="HOGENOM" id="CLU_045794_0_0_5"/>
<dbReference type="eggNOG" id="COG2230">
    <property type="taxonomic scope" value="Bacteria"/>
</dbReference>
<proteinExistence type="predicted"/>
<dbReference type="STRING" id="349163.Acry_2807"/>
<organism evidence="1 2">
    <name type="scientific">Acidiphilium cryptum (strain JF-5)</name>
    <dbReference type="NCBI Taxonomy" id="349163"/>
    <lineage>
        <taxon>Bacteria</taxon>
        <taxon>Pseudomonadati</taxon>
        <taxon>Pseudomonadota</taxon>
        <taxon>Alphaproteobacteria</taxon>
        <taxon>Acetobacterales</taxon>
        <taxon>Acidocellaceae</taxon>
        <taxon>Acidiphilium</taxon>
    </lineage>
</organism>
<accession>A5G2B6</accession>
<keyword evidence="1" id="KW-0808">Transferase</keyword>
<dbReference type="PANTHER" id="PTHR43832:SF1">
    <property type="entry name" value="S-ADENOSYL-L-METHIONINE-DEPENDENT METHYLTRANSFERASES SUPERFAMILY PROTEIN"/>
    <property type="match status" value="1"/>
</dbReference>
<dbReference type="AlphaFoldDB" id="A5G2B6"/>
<dbReference type="CDD" id="cd02440">
    <property type="entry name" value="AdoMet_MTases"/>
    <property type="match status" value="1"/>
</dbReference>
<gene>
    <name evidence="1" type="ordered locus">Acry_2807</name>
</gene>